<reference evidence="2 3" key="1">
    <citation type="submission" date="2023-09" db="EMBL/GenBank/DDBJ databases">
        <title>Nesidiocoris tenuis whole genome shotgun sequence.</title>
        <authorList>
            <person name="Shibata T."/>
            <person name="Shimoda M."/>
            <person name="Kobayashi T."/>
            <person name="Uehara T."/>
        </authorList>
    </citation>
    <scope>NUCLEOTIDE SEQUENCE [LARGE SCALE GENOMIC DNA]</scope>
    <source>
        <strain evidence="2 3">Japan</strain>
    </source>
</reference>
<dbReference type="Proteomes" id="UP001307889">
    <property type="component" value="Chromosome 3"/>
</dbReference>
<name>A0ABN7AJE3_9HEMI</name>
<accession>A0ABN7AJE3</accession>
<keyword evidence="1" id="KW-0472">Membrane</keyword>
<keyword evidence="1" id="KW-1133">Transmembrane helix</keyword>
<dbReference type="EMBL" id="AP028911">
    <property type="protein sequence ID" value="BES92375.1"/>
    <property type="molecule type" value="Genomic_DNA"/>
</dbReference>
<gene>
    <name evidence="2" type="ORF">NTJ_05184</name>
</gene>
<organism evidence="2 3">
    <name type="scientific">Nesidiocoris tenuis</name>
    <dbReference type="NCBI Taxonomy" id="355587"/>
    <lineage>
        <taxon>Eukaryota</taxon>
        <taxon>Metazoa</taxon>
        <taxon>Ecdysozoa</taxon>
        <taxon>Arthropoda</taxon>
        <taxon>Hexapoda</taxon>
        <taxon>Insecta</taxon>
        <taxon>Pterygota</taxon>
        <taxon>Neoptera</taxon>
        <taxon>Paraneoptera</taxon>
        <taxon>Hemiptera</taxon>
        <taxon>Heteroptera</taxon>
        <taxon>Panheteroptera</taxon>
        <taxon>Cimicomorpha</taxon>
        <taxon>Miridae</taxon>
        <taxon>Dicyphina</taxon>
        <taxon>Nesidiocoris</taxon>
    </lineage>
</organism>
<proteinExistence type="predicted"/>
<feature type="transmembrane region" description="Helical" evidence="1">
    <location>
        <begin position="20"/>
        <end position="39"/>
    </location>
</feature>
<evidence type="ECO:0000313" key="2">
    <source>
        <dbReference type="EMBL" id="BES92375.1"/>
    </source>
</evidence>
<protein>
    <submittedName>
        <fullName evidence="2">Uncharacterized protein</fullName>
    </submittedName>
</protein>
<evidence type="ECO:0000256" key="1">
    <source>
        <dbReference type="SAM" id="Phobius"/>
    </source>
</evidence>
<evidence type="ECO:0000313" key="3">
    <source>
        <dbReference type="Proteomes" id="UP001307889"/>
    </source>
</evidence>
<keyword evidence="3" id="KW-1185">Reference proteome</keyword>
<sequence length="70" mass="7649">MEFDRKAPSQPRIAAGTESRLIFVFFHDALGVAGGLFGFPRRKSARFSISNYVGGLAGDSFVSSAYWSSR</sequence>
<keyword evidence="1" id="KW-0812">Transmembrane</keyword>